<name>A0A371CMK0_9APHY</name>
<proteinExistence type="predicted"/>
<feature type="region of interest" description="Disordered" evidence="1">
    <location>
        <begin position="188"/>
        <end position="210"/>
    </location>
</feature>
<evidence type="ECO:0000256" key="1">
    <source>
        <dbReference type="SAM" id="MobiDB-lite"/>
    </source>
</evidence>
<feature type="compositionally biased region" description="Basic and acidic residues" evidence="1">
    <location>
        <begin position="199"/>
        <end position="209"/>
    </location>
</feature>
<dbReference type="AlphaFoldDB" id="A0A371CMK0"/>
<gene>
    <name evidence="2" type="ORF">OH76DRAFT_214975</name>
</gene>
<accession>A0A371CMK0</accession>
<reference evidence="2 3" key="1">
    <citation type="journal article" date="2018" name="Biotechnol. Biofuels">
        <title>Integrative visual omics of the white-rot fungus Polyporus brumalis exposes the biotechnological potential of its oxidative enzymes for delignifying raw plant biomass.</title>
        <authorList>
            <person name="Miyauchi S."/>
            <person name="Rancon A."/>
            <person name="Drula E."/>
            <person name="Hage H."/>
            <person name="Chaduli D."/>
            <person name="Favel A."/>
            <person name="Grisel S."/>
            <person name="Henrissat B."/>
            <person name="Herpoel-Gimbert I."/>
            <person name="Ruiz-Duenas F.J."/>
            <person name="Chevret D."/>
            <person name="Hainaut M."/>
            <person name="Lin J."/>
            <person name="Wang M."/>
            <person name="Pangilinan J."/>
            <person name="Lipzen A."/>
            <person name="Lesage-Meessen L."/>
            <person name="Navarro D."/>
            <person name="Riley R."/>
            <person name="Grigoriev I.V."/>
            <person name="Zhou S."/>
            <person name="Raouche S."/>
            <person name="Rosso M.N."/>
        </authorList>
    </citation>
    <scope>NUCLEOTIDE SEQUENCE [LARGE SCALE GENOMIC DNA]</scope>
    <source>
        <strain evidence="2 3">BRFM 1820</strain>
    </source>
</reference>
<evidence type="ECO:0000313" key="2">
    <source>
        <dbReference type="EMBL" id="RDX41501.1"/>
    </source>
</evidence>
<sequence length="321" mass="35132">MSSSKFETLVNLRDSPAYSVDDLLLILHALLPAEKRSSVITKSINAGSKSEQRWLTFMNAIATVATFHPLCDTAAVSVLNPEPEALAGSADILVSCRCENGSVETLERDIAVLLDGIRPFELLRRPSSDEDDMDPTFDIYYATWSTLMEHVWAFARTKVERNVALDGRLNQTIASLDSFLLGRASDSVYDSQTEEGDDEGKGKPRDEQHMGTITGTSAIRQIHGCLSRLVTLSDHEVYFYEALEIDSVLKEQKVQELIEQAGGSVPGSYTFLRDDVLSLANAPRATRIGLQENHKEPSPACLECEGGDGAASAQVRSGAHR</sequence>
<organism evidence="2 3">
    <name type="scientific">Lentinus brumalis</name>
    <dbReference type="NCBI Taxonomy" id="2498619"/>
    <lineage>
        <taxon>Eukaryota</taxon>
        <taxon>Fungi</taxon>
        <taxon>Dikarya</taxon>
        <taxon>Basidiomycota</taxon>
        <taxon>Agaricomycotina</taxon>
        <taxon>Agaricomycetes</taxon>
        <taxon>Polyporales</taxon>
        <taxon>Polyporaceae</taxon>
        <taxon>Lentinus</taxon>
    </lineage>
</organism>
<protein>
    <submittedName>
        <fullName evidence="2">Uncharacterized protein</fullName>
    </submittedName>
</protein>
<evidence type="ECO:0000313" key="3">
    <source>
        <dbReference type="Proteomes" id="UP000256964"/>
    </source>
</evidence>
<keyword evidence="3" id="KW-1185">Reference proteome</keyword>
<dbReference type="Proteomes" id="UP000256964">
    <property type="component" value="Unassembled WGS sequence"/>
</dbReference>
<dbReference type="EMBL" id="KZ857510">
    <property type="protein sequence ID" value="RDX41501.1"/>
    <property type="molecule type" value="Genomic_DNA"/>
</dbReference>